<keyword evidence="2" id="KW-1185">Reference proteome</keyword>
<sequence length="37" mass="4321">MQQEQFRGVYNGTTRLECPTTKALQGCFNMILKRNDK</sequence>
<proteinExistence type="predicted"/>
<accession>A1ZU52</accession>
<gene>
    <name evidence="1" type="ORF">M23134_06371</name>
</gene>
<reference evidence="1 2" key="1">
    <citation type="submission" date="2007-01" db="EMBL/GenBank/DDBJ databases">
        <authorList>
            <person name="Haygood M."/>
            <person name="Podell S."/>
            <person name="Anderson C."/>
            <person name="Hopkinson B."/>
            <person name="Roe K."/>
            <person name="Barbeau K."/>
            <person name="Gaasterland T."/>
            <person name="Ferriera S."/>
            <person name="Johnson J."/>
            <person name="Kravitz S."/>
            <person name="Beeson K."/>
            <person name="Sutton G."/>
            <person name="Rogers Y.-H."/>
            <person name="Friedman R."/>
            <person name="Frazier M."/>
            <person name="Venter J.C."/>
        </authorList>
    </citation>
    <scope>NUCLEOTIDE SEQUENCE [LARGE SCALE GENOMIC DNA]</scope>
    <source>
        <strain evidence="1 2">ATCC 23134</strain>
    </source>
</reference>
<comment type="caution">
    <text evidence="1">The sequence shown here is derived from an EMBL/GenBank/DDBJ whole genome shotgun (WGS) entry which is preliminary data.</text>
</comment>
<evidence type="ECO:0000313" key="2">
    <source>
        <dbReference type="Proteomes" id="UP000004095"/>
    </source>
</evidence>
<evidence type="ECO:0000313" key="1">
    <source>
        <dbReference type="EMBL" id="EAY26023.1"/>
    </source>
</evidence>
<dbReference type="Proteomes" id="UP000004095">
    <property type="component" value="Unassembled WGS sequence"/>
</dbReference>
<protein>
    <submittedName>
        <fullName evidence="1">Uncharacterized protein</fullName>
    </submittedName>
</protein>
<dbReference type="EMBL" id="AAWS01000039">
    <property type="protein sequence ID" value="EAY26023.1"/>
    <property type="molecule type" value="Genomic_DNA"/>
</dbReference>
<name>A1ZU52_MICM2</name>
<organism evidence="1 2">
    <name type="scientific">Microscilla marina ATCC 23134</name>
    <dbReference type="NCBI Taxonomy" id="313606"/>
    <lineage>
        <taxon>Bacteria</taxon>
        <taxon>Pseudomonadati</taxon>
        <taxon>Bacteroidota</taxon>
        <taxon>Cytophagia</taxon>
        <taxon>Cytophagales</taxon>
        <taxon>Microscillaceae</taxon>
        <taxon>Microscilla</taxon>
    </lineage>
</organism>
<dbReference type="AlphaFoldDB" id="A1ZU52"/>